<reference evidence="4" key="2">
    <citation type="submission" date="2016-02" db="EMBL/GenBank/DDBJ databases">
        <title>Draft genome sequence of five rapidly growing Mycobacterium species.</title>
        <authorList>
            <person name="Katahira K."/>
            <person name="Gotou Y."/>
            <person name="Iida K."/>
            <person name="Ogura Y."/>
            <person name="Hayashi T."/>
        </authorList>
    </citation>
    <scope>NUCLEOTIDE SEQUENCE [LARGE SCALE GENOMIC DNA]</scope>
    <source>
        <strain evidence="4">JCM15654</strain>
    </source>
</reference>
<comment type="caution">
    <text evidence="3">The sequence shown here is derived from an EMBL/GenBank/DDBJ whole genome shotgun (WGS) entry which is preliminary data.</text>
</comment>
<dbReference type="Pfam" id="PF24240">
    <property type="entry name" value="DUF7448"/>
    <property type="match status" value="1"/>
</dbReference>
<feature type="region of interest" description="Disordered" evidence="1">
    <location>
        <begin position="1"/>
        <end position="22"/>
    </location>
</feature>
<organism evidence="3 4">
    <name type="scientific">Mycolicibacterium brisbanense</name>
    <dbReference type="NCBI Taxonomy" id="146020"/>
    <lineage>
        <taxon>Bacteria</taxon>
        <taxon>Bacillati</taxon>
        <taxon>Actinomycetota</taxon>
        <taxon>Actinomycetes</taxon>
        <taxon>Mycobacteriales</taxon>
        <taxon>Mycobacteriaceae</taxon>
        <taxon>Mycolicibacterium</taxon>
    </lineage>
</organism>
<accession>A0A124E160</accession>
<proteinExistence type="predicted"/>
<dbReference type="RefSeq" id="WP_062832215.1">
    <property type="nucleotide sequence ID" value="NZ_BCSX01000056.1"/>
</dbReference>
<gene>
    <name evidence="3" type="ORF">RMCB_6754</name>
</gene>
<evidence type="ECO:0000313" key="4">
    <source>
        <dbReference type="Proteomes" id="UP000069620"/>
    </source>
</evidence>
<sequence>MTAIDRYPTEELSTDEDDGTMPDNVEELRQAVVGHRIVSATKGRTKAVVNRYGVEGLEDVYGFIIELDDGTKVVMQDTDDCCAHTTLETFLLSPESVDHIITGVGTTDGYETWHIFADMGDVLKLKIGWSCGNPFYYAYGFGIHVSRIVDGEVIPERKAIEQ</sequence>
<dbReference type="Proteomes" id="UP000069620">
    <property type="component" value="Unassembled WGS sequence"/>
</dbReference>
<dbReference type="InterPro" id="IPR055871">
    <property type="entry name" value="DUF7448"/>
</dbReference>
<dbReference type="OrthoDB" id="4350743at2"/>
<dbReference type="AlphaFoldDB" id="A0A124E160"/>
<evidence type="ECO:0000259" key="2">
    <source>
        <dbReference type="Pfam" id="PF24240"/>
    </source>
</evidence>
<protein>
    <recommendedName>
        <fullName evidence="2">DUF7448 domain-containing protein</fullName>
    </recommendedName>
</protein>
<feature type="domain" description="DUF7448" evidence="2">
    <location>
        <begin position="31"/>
        <end position="141"/>
    </location>
</feature>
<keyword evidence="4" id="KW-1185">Reference proteome</keyword>
<dbReference type="STRING" id="146020.RMCB_6754"/>
<dbReference type="EMBL" id="BCSX01000056">
    <property type="protein sequence ID" value="GAS92658.1"/>
    <property type="molecule type" value="Genomic_DNA"/>
</dbReference>
<evidence type="ECO:0000256" key="1">
    <source>
        <dbReference type="SAM" id="MobiDB-lite"/>
    </source>
</evidence>
<evidence type="ECO:0000313" key="3">
    <source>
        <dbReference type="EMBL" id="GAS92658.1"/>
    </source>
</evidence>
<reference evidence="4" key="1">
    <citation type="journal article" date="2016" name="Genome Announc.">
        <title>Draft Genome Sequences of Five Rapidly Growing Mycobacterium Species, M. thermoresistibile, M. fortuitum subsp. acetamidolyticum, M. canariasense, M. brisbanense, and M. novocastrense.</title>
        <authorList>
            <person name="Katahira K."/>
            <person name="Ogura Y."/>
            <person name="Gotoh Y."/>
            <person name="Hayashi T."/>
        </authorList>
    </citation>
    <scope>NUCLEOTIDE SEQUENCE [LARGE SCALE GENOMIC DNA]</scope>
    <source>
        <strain evidence="4">JCM15654</strain>
    </source>
</reference>
<name>A0A124E160_9MYCO</name>